<comment type="caution">
    <text evidence="2">The sequence shown here is derived from an EMBL/GenBank/DDBJ whole genome shotgun (WGS) entry which is preliminary data.</text>
</comment>
<evidence type="ECO:0000256" key="1">
    <source>
        <dbReference type="SAM" id="MobiDB-lite"/>
    </source>
</evidence>
<dbReference type="Proteomes" id="UP000298030">
    <property type="component" value="Unassembled WGS sequence"/>
</dbReference>
<name>A0A4Y7SEC8_COPMI</name>
<accession>A0A4Y7SEC8</accession>
<evidence type="ECO:0000313" key="3">
    <source>
        <dbReference type="Proteomes" id="UP000298030"/>
    </source>
</evidence>
<evidence type="ECO:0000313" key="2">
    <source>
        <dbReference type="EMBL" id="TEB19885.1"/>
    </source>
</evidence>
<sequence length="167" mass="18992">MTLTSHFHSRALAVRVDCPMQAGRSWFILARSSFSTMKSSSINEYELDEDPEPSRRPTIHPPPHEPRLTRASSPHSLRLFVSDIESYAAFVSGRLWAQRCRSRALDVLGRHHGSVSREEWGKEIGEVPKFRDCQNRPLSSRTTHATPYPSEAAIPIRNPTRTLLYPT</sequence>
<dbReference type="AlphaFoldDB" id="A0A4Y7SEC8"/>
<proteinExistence type="predicted"/>
<keyword evidence="3" id="KW-1185">Reference proteome</keyword>
<protein>
    <submittedName>
        <fullName evidence="2">Uncharacterized protein</fullName>
    </submittedName>
</protein>
<dbReference type="EMBL" id="QPFP01000164">
    <property type="protein sequence ID" value="TEB19885.1"/>
    <property type="molecule type" value="Genomic_DNA"/>
</dbReference>
<feature type="region of interest" description="Disordered" evidence="1">
    <location>
        <begin position="42"/>
        <end position="72"/>
    </location>
</feature>
<gene>
    <name evidence="2" type="ORF">FA13DRAFT_1801593</name>
</gene>
<reference evidence="2 3" key="1">
    <citation type="journal article" date="2019" name="Nat. Ecol. Evol.">
        <title>Megaphylogeny resolves global patterns of mushroom evolution.</title>
        <authorList>
            <person name="Varga T."/>
            <person name="Krizsan K."/>
            <person name="Foldi C."/>
            <person name="Dima B."/>
            <person name="Sanchez-Garcia M."/>
            <person name="Sanchez-Ramirez S."/>
            <person name="Szollosi G.J."/>
            <person name="Szarkandi J.G."/>
            <person name="Papp V."/>
            <person name="Albert L."/>
            <person name="Andreopoulos W."/>
            <person name="Angelini C."/>
            <person name="Antonin V."/>
            <person name="Barry K.W."/>
            <person name="Bougher N.L."/>
            <person name="Buchanan P."/>
            <person name="Buyck B."/>
            <person name="Bense V."/>
            <person name="Catcheside P."/>
            <person name="Chovatia M."/>
            <person name="Cooper J."/>
            <person name="Damon W."/>
            <person name="Desjardin D."/>
            <person name="Finy P."/>
            <person name="Geml J."/>
            <person name="Haridas S."/>
            <person name="Hughes K."/>
            <person name="Justo A."/>
            <person name="Karasinski D."/>
            <person name="Kautmanova I."/>
            <person name="Kiss B."/>
            <person name="Kocsube S."/>
            <person name="Kotiranta H."/>
            <person name="LaButti K.M."/>
            <person name="Lechner B.E."/>
            <person name="Liimatainen K."/>
            <person name="Lipzen A."/>
            <person name="Lukacs Z."/>
            <person name="Mihaltcheva S."/>
            <person name="Morgado L.N."/>
            <person name="Niskanen T."/>
            <person name="Noordeloos M.E."/>
            <person name="Ohm R.A."/>
            <person name="Ortiz-Santana B."/>
            <person name="Ovrebo C."/>
            <person name="Racz N."/>
            <person name="Riley R."/>
            <person name="Savchenko A."/>
            <person name="Shiryaev A."/>
            <person name="Soop K."/>
            <person name="Spirin V."/>
            <person name="Szebenyi C."/>
            <person name="Tomsovsky M."/>
            <person name="Tulloss R.E."/>
            <person name="Uehling J."/>
            <person name="Grigoriev I.V."/>
            <person name="Vagvolgyi C."/>
            <person name="Papp T."/>
            <person name="Martin F.M."/>
            <person name="Miettinen O."/>
            <person name="Hibbett D.S."/>
            <person name="Nagy L.G."/>
        </authorList>
    </citation>
    <scope>NUCLEOTIDE SEQUENCE [LARGE SCALE GENOMIC DNA]</scope>
    <source>
        <strain evidence="2 3">FP101781</strain>
    </source>
</reference>
<organism evidence="2 3">
    <name type="scientific">Coprinellus micaceus</name>
    <name type="common">Glistening ink-cap mushroom</name>
    <name type="synonym">Coprinus micaceus</name>
    <dbReference type="NCBI Taxonomy" id="71717"/>
    <lineage>
        <taxon>Eukaryota</taxon>
        <taxon>Fungi</taxon>
        <taxon>Dikarya</taxon>
        <taxon>Basidiomycota</taxon>
        <taxon>Agaricomycotina</taxon>
        <taxon>Agaricomycetes</taxon>
        <taxon>Agaricomycetidae</taxon>
        <taxon>Agaricales</taxon>
        <taxon>Agaricineae</taxon>
        <taxon>Psathyrellaceae</taxon>
        <taxon>Coprinellus</taxon>
    </lineage>
</organism>